<accession>A0A1R4IQI8</accession>
<dbReference type="Proteomes" id="UP000195611">
    <property type="component" value="Unassembled WGS sequence"/>
</dbReference>
<gene>
    <name evidence="1" type="ORF">FM115_02175</name>
</gene>
<dbReference type="AlphaFoldDB" id="A0A1R4IQI8"/>
<proteinExistence type="predicted"/>
<dbReference type="EMBL" id="FUKW01000035">
    <property type="protein sequence ID" value="SJN22127.1"/>
    <property type="molecule type" value="Genomic_DNA"/>
</dbReference>
<dbReference type="Gene3D" id="3.20.20.70">
    <property type="entry name" value="Aldolase class I"/>
    <property type="match status" value="1"/>
</dbReference>
<dbReference type="InterPro" id="IPR013785">
    <property type="entry name" value="Aldolase_TIM"/>
</dbReference>
<organism evidence="1 2">
    <name type="scientific">Marinilactibacillus psychrotolerans 42ea</name>
    <dbReference type="NCBI Taxonomy" id="1255609"/>
    <lineage>
        <taxon>Bacteria</taxon>
        <taxon>Bacillati</taxon>
        <taxon>Bacillota</taxon>
        <taxon>Bacilli</taxon>
        <taxon>Lactobacillales</taxon>
        <taxon>Carnobacteriaceae</taxon>
        <taxon>Marinilactibacillus</taxon>
    </lineage>
</organism>
<evidence type="ECO:0000313" key="1">
    <source>
        <dbReference type="EMBL" id="SJN22127.1"/>
    </source>
</evidence>
<sequence length="57" mass="6369">MLQLTHNKKDALDRLSATDGKFYALAIDQRGAMNRMFDDLGIEATTEDIQALKKVVS</sequence>
<protein>
    <submittedName>
        <fullName evidence="1">Uncharacterized protein</fullName>
    </submittedName>
</protein>
<evidence type="ECO:0000313" key="2">
    <source>
        <dbReference type="Proteomes" id="UP000195611"/>
    </source>
</evidence>
<reference evidence="1 2" key="1">
    <citation type="submission" date="2017-02" db="EMBL/GenBank/DDBJ databases">
        <authorList>
            <person name="Peterson S.W."/>
        </authorList>
    </citation>
    <scope>NUCLEOTIDE SEQUENCE [LARGE SCALE GENOMIC DNA]</scope>
    <source>
        <strain evidence="1 2">42ea</strain>
    </source>
</reference>
<name>A0A1R4IQI8_9LACT</name>